<dbReference type="InterPro" id="IPR027417">
    <property type="entry name" value="P-loop_NTPase"/>
</dbReference>
<dbReference type="GO" id="GO:0003724">
    <property type="term" value="F:RNA helicase activity"/>
    <property type="evidence" value="ECO:0007669"/>
    <property type="project" value="UniProtKB-EC"/>
</dbReference>
<dbReference type="Pfam" id="PF07717">
    <property type="entry name" value="OB_NTP_bind"/>
    <property type="match status" value="1"/>
</dbReference>
<accession>A0A9N9CT22</accession>
<dbReference type="PANTHER" id="PTHR18934:SF118">
    <property type="entry name" value="ATP-DEPENDENT RNA HELICASE DHX33"/>
    <property type="match status" value="1"/>
</dbReference>
<proteinExistence type="inferred from homology"/>
<protein>
    <recommendedName>
        <fullName evidence="2">RNA helicase</fullName>
        <ecNumber evidence="2">3.6.4.13</ecNumber>
    </recommendedName>
</protein>
<dbReference type="InterPro" id="IPR007502">
    <property type="entry name" value="Helicase-assoc_dom"/>
</dbReference>
<gene>
    <name evidence="11" type="ORF">FMOSSE_LOCUS9579</name>
</gene>
<keyword evidence="4" id="KW-0378">Hydrolase</keyword>
<dbReference type="Pfam" id="PF21010">
    <property type="entry name" value="HA2_C"/>
    <property type="match status" value="1"/>
</dbReference>
<sequence length="732" mass="83616">MNTSRKRKHEKDVDELEQSKKNLKIANNKGIHKKNDKSKTNNYMQIPQKKNDNKQPSKKLDSFSNRKIPQEKPDNDDSFKKNSKRNKTDSNLIEFRKELPIWQERSNLVQALIENDTIIIMGEMGSGKSTQTPQFLVEAGLVTLKKGIIAISQPRRVAAISLASRVSQEFGTKLGQKVGYSVRFDDKTSHSTLMKYLTDGMLLRELLSDPLLLKYSTVILDEAHERTMRTDILFAMVKKAQETRKNSFNQKDKKYEPLKIIIMSATLDATRFAKYFNTWYSSIILKIPGRQFPVTINYASEPQSDYLDAALTTTMQIHMDQPKGDILVFLPGQEDIEILEKLINDYGTSLPPDKLKVITCLLFAALPTEQQTKVFNFTPPGTRKIILATNIAETSITIRGVRYVVDTGKCKIRKFNAKIGMESLSIENVSKNSADQRLGRAGREAPGICYRLFTEDEYNKMERNTEPEIKRCNLSSVILLLKALDIDDVLGFDYMDPPSRTLLKKALEHLYILKALNNQGKITELGKKMAEFPLEPSYARVLIASQELSCTREAIEIVSLLSVDSIFFSPQDQREYASDAKKKFMSPFGDLITFLNVLRSYEAQKGNSEWCYQNFINRRNMKHVIDVRKQLIQLCTRMGIPTNSSCGNEYEIVLKCMLCGFFRNSAILQPTNNYRTVFSNQSVNIHPSSTLFNKKLEAVMYTELVLTTRPYMKNVSAIQSNWLYDTAPNIQQ</sequence>
<feature type="domain" description="Helicase C-terminal" evidence="10">
    <location>
        <begin position="306"/>
        <end position="485"/>
    </location>
</feature>
<keyword evidence="6" id="KW-0067">ATP-binding</keyword>
<keyword evidence="5" id="KW-0347">Helicase</keyword>
<comment type="similarity">
    <text evidence="1">Belongs to the DEAD box helicase family. DEAH subfamily.</text>
</comment>
<dbReference type="GO" id="GO:0005730">
    <property type="term" value="C:nucleolus"/>
    <property type="evidence" value="ECO:0007669"/>
    <property type="project" value="TreeGrafter"/>
</dbReference>
<dbReference type="InterPro" id="IPR011709">
    <property type="entry name" value="DEAD-box_helicase_OB_fold"/>
</dbReference>
<dbReference type="Gene3D" id="1.20.120.1080">
    <property type="match status" value="1"/>
</dbReference>
<dbReference type="Gene3D" id="3.40.50.300">
    <property type="entry name" value="P-loop containing nucleotide triphosphate hydrolases"/>
    <property type="match status" value="2"/>
</dbReference>
<evidence type="ECO:0000259" key="10">
    <source>
        <dbReference type="PROSITE" id="PS51194"/>
    </source>
</evidence>
<dbReference type="PROSITE" id="PS51194">
    <property type="entry name" value="HELICASE_CTER"/>
    <property type="match status" value="1"/>
</dbReference>
<dbReference type="GO" id="GO:0005524">
    <property type="term" value="F:ATP binding"/>
    <property type="evidence" value="ECO:0007669"/>
    <property type="project" value="UniProtKB-KW"/>
</dbReference>
<feature type="region of interest" description="Disordered" evidence="8">
    <location>
        <begin position="1"/>
        <end position="85"/>
    </location>
</feature>
<dbReference type="AlphaFoldDB" id="A0A9N9CT22"/>
<keyword evidence="3" id="KW-0547">Nucleotide-binding</keyword>
<dbReference type="SMART" id="SM00847">
    <property type="entry name" value="HA2"/>
    <property type="match status" value="1"/>
</dbReference>
<comment type="caution">
    <text evidence="11">The sequence shown here is derived from an EMBL/GenBank/DDBJ whole genome shotgun (WGS) entry which is preliminary data.</text>
</comment>
<dbReference type="InterPro" id="IPR001650">
    <property type="entry name" value="Helicase_C-like"/>
</dbReference>
<dbReference type="EC" id="3.6.4.13" evidence="2"/>
<evidence type="ECO:0000256" key="3">
    <source>
        <dbReference type="ARBA" id="ARBA00022741"/>
    </source>
</evidence>
<evidence type="ECO:0000313" key="11">
    <source>
        <dbReference type="EMBL" id="CAG8613282.1"/>
    </source>
</evidence>
<dbReference type="GO" id="GO:0003725">
    <property type="term" value="F:double-stranded RNA binding"/>
    <property type="evidence" value="ECO:0007669"/>
    <property type="project" value="TreeGrafter"/>
</dbReference>
<dbReference type="CDD" id="cd18791">
    <property type="entry name" value="SF2_C_RHA"/>
    <property type="match status" value="1"/>
</dbReference>
<dbReference type="EMBL" id="CAJVPP010002850">
    <property type="protein sequence ID" value="CAG8613282.1"/>
    <property type="molecule type" value="Genomic_DNA"/>
</dbReference>
<dbReference type="Pfam" id="PF04408">
    <property type="entry name" value="WHD_HA2"/>
    <property type="match status" value="1"/>
</dbReference>
<dbReference type="FunFam" id="3.40.50.300:FF:000637">
    <property type="entry name" value="ATP-dependent RNA helicase DHX37/DHR1"/>
    <property type="match status" value="1"/>
</dbReference>
<dbReference type="GO" id="GO:0016787">
    <property type="term" value="F:hydrolase activity"/>
    <property type="evidence" value="ECO:0007669"/>
    <property type="project" value="UniProtKB-KW"/>
</dbReference>
<feature type="domain" description="Helicase ATP-binding" evidence="9">
    <location>
        <begin position="109"/>
        <end position="285"/>
    </location>
</feature>
<dbReference type="PANTHER" id="PTHR18934">
    <property type="entry name" value="ATP-DEPENDENT RNA HELICASE"/>
    <property type="match status" value="1"/>
</dbReference>
<evidence type="ECO:0000256" key="5">
    <source>
        <dbReference type="ARBA" id="ARBA00022806"/>
    </source>
</evidence>
<dbReference type="Pfam" id="PF00271">
    <property type="entry name" value="Helicase_C"/>
    <property type="match status" value="1"/>
</dbReference>
<reference evidence="11" key="1">
    <citation type="submission" date="2021-06" db="EMBL/GenBank/DDBJ databases">
        <authorList>
            <person name="Kallberg Y."/>
            <person name="Tangrot J."/>
            <person name="Rosling A."/>
        </authorList>
    </citation>
    <scope>NUCLEOTIDE SEQUENCE</scope>
    <source>
        <strain evidence="11">87-6 pot B 2015</strain>
    </source>
</reference>
<comment type="catalytic activity">
    <reaction evidence="7">
        <text>ATP + H2O = ADP + phosphate + H(+)</text>
        <dbReference type="Rhea" id="RHEA:13065"/>
        <dbReference type="ChEBI" id="CHEBI:15377"/>
        <dbReference type="ChEBI" id="CHEBI:15378"/>
        <dbReference type="ChEBI" id="CHEBI:30616"/>
        <dbReference type="ChEBI" id="CHEBI:43474"/>
        <dbReference type="ChEBI" id="CHEBI:456216"/>
        <dbReference type="EC" id="3.6.4.13"/>
    </reaction>
</comment>
<evidence type="ECO:0000256" key="2">
    <source>
        <dbReference type="ARBA" id="ARBA00012552"/>
    </source>
</evidence>
<organism evidence="11 12">
    <name type="scientific">Funneliformis mosseae</name>
    <name type="common">Endomycorrhizal fungus</name>
    <name type="synonym">Glomus mosseae</name>
    <dbReference type="NCBI Taxonomy" id="27381"/>
    <lineage>
        <taxon>Eukaryota</taxon>
        <taxon>Fungi</taxon>
        <taxon>Fungi incertae sedis</taxon>
        <taxon>Mucoromycota</taxon>
        <taxon>Glomeromycotina</taxon>
        <taxon>Glomeromycetes</taxon>
        <taxon>Glomerales</taxon>
        <taxon>Glomeraceae</taxon>
        <taxon>Funneliformis</taxon>
    </lineage>
</organism>
<dbReference type="FunFam" id="3.40.50.300:FF:000145">
    <property type="entry name" value="probable ATP-dependent RNA helicase DHX40"/>
    <property type="match status" value="1"/>
</dbReference>
<evidence type="ECO:0000256" key="8">
    <source>
        <dbReference type="SAM" id="MobiDB-lite"/>
    </source>
</evidence>
<dbReference type="SMART" id="SM00490">
    <property type="entry name" value="HELICc"/>
    <property type="match status" value="1"/>
</dbReference>
<dbReference type="Pfam" id="PF00270">
    <property type="entry name" value="DEAD"/>
    <property type="match status" value="1"/>
</dbReference>
<dbReference type="PROSITE" id="PS00690">
    <property type="entry name" value="DEAH_ATP_HELICASE"/>
    <property type="match status" value="1"/>
</dbReference>
<dbReference type="GO" id="GO:1990904">
    <property type="term" value="C:ribonucleoprotein complex"/>
    <property type="evidence" value="ECO:0007669"/>
    <property type="project" value="UniProtKB-ARBA"/>
</dbReference>
<dbReference type="InterPro" id="IPR002464">
    <property type="entry name" value="DNA/RNA_helicase_DEAH_CS"/>
</dbReference>
<evidence type="ECO:0000256" key="6">
    <source>
        <dbReference type="ARBA" id="ARBA00022840"/>
    </source>
</evidence>
<evidence type="ECO:0000256" key="7">
    <source>
        <dbReference type="ARBA" id="ARBA00047984"/>
    </source>
</evidence>
<name>A0A9N9CT22_FUNMO</name>
<dbReference type="Proteomes" id="UP000789375">
    <property type="component" value="Unassembled WGS sequence"/>
</dbReference>
<dbReference type="InterPro" id="IPR014001">
    <property type="entry name" value="Helicase_ATP-bd"/>
</dbReference>
<feature type="compositionally biased region" description="Basic and acidic residues" evidence="8">
    <location>
        <begin position="49"/>
        <end position="61"/>
    </location>
</feature>
<evidence type="ECO:0000256" key="1">
    <source>
        <dbReference type="ARBA" id="ARBA00008792"/>
    </source>
</evidence>
<dbReference type="InterPro" id="IPR011545">
    <property type="entry name" value="DEAD/DEAH_box_helicase_dom"/>
</dbReference>
<feature type="compositionally biased region" description="Basic and acidic residues" evidence="8">
    <location>
        <begin position="68"/>
        <end position="80"/>
    </location>
</feature>
<dbReference type="SUPFAM" id="SSF52540">
    <property type="entry name" value="P-loop containing nucleoside triphosphate hydrolases"/>
    <property type="match status" value="1"/>
</dbReference>
<evidence type="ECO:0000259" key="9">
    <source>
        <dbReference type="PROSITE" id="PS51192"/>
    </source>
</evidence>
<evidence type="ECO:0000313" key="12">
    <source>
        <dbReference type="Proteomes" id="UP000789375"/>
    </source>
</evidence>
<keyword evidence="12" id="KW-1185">Reference proteome</keyword>
<dbReference type="InterPro" id="IPR048333">
    <property type="entry name" value="HA2_WH"/>
</dbReference>
<evidence type="ECO:0000256" key="4">
    <source>
        <dbReference type="ARBA" id="ARBA00022801"/>
    </source>
</evidence>
<dbReference type="SMART" id="SM00487">
    <property type="entry name" value="DEXDc"/>
    <property type="match status" value="1"/>
</dbReference>
<dbReference type="PROSITE" id="PS51192">
    <property type="entry name" value="HELICASE_ATP_BIND_1"/>
    <property type="match status" value="1"/>
</dbReference>
<dbReference type="GO" id="GO:0045943">
    <property type="term" value="P:positive regulation of transcription by RNA polymerase I"/>
    <property type="evidence" value="ECO:0007669"/>
    <property type="project" value="TreeGrafter"/>
</dbReference>